<dbReference type="PROSITE" id="PS51194">
    <property type="entry name" value="HELICASE_CTER"/>
    <property type="match status" value="1"/>
</dbReference>
<dbReference type="Gene3D" id="3.40.50.300">
    <property type="entry name" value="P-loop containing nucleotide triphosphate hydrolases"/>
    <property type="match status" value="2"/>
</dbReference>
<protein>
    <submittedName>
        <fullName evidence="3">DEAD/DEAH box helicase</fullName>
    </submittedName>
</protein>
<reference evidence="3" key="1">
    <citation type="submission" date="2022-07" db="EMBL/GenBank/DDBJ databases">
        <title>Tahibacter sp., a new gammaproteobacterium isolated from the silt sample collected at pig farm.</title>
        <authorList>
            <person name="Chen H."/>
        </authorList>
    </citation>
    <scope>NUCLEOTIDE SEQUENCE</scope>
    <source>
        <strain evidence="3">P2K</strain>
    </source>
</reference>
<dbReference type="SUPFAM" id="SSF52540">
    <property type="entry name" value="P-loop containing nucleoside triphosphate hydrolases"/>
    <property type="match status" value="1"/>
</dbReference>
<keyword evidence="4" id="KW-1185">Reference proteome</keyword>
<keyword evidence="3" id="KW-0547">Nucleotide-binding</keyword>
<dbReference type="InterPro" id="IPR014001">
    <property type="entry name" value="Helicase_ATP-bd"/>
</dbReference>
<dbReference type="InterPro" id="IPR050742">
    <property type="entry name" value="Helicase_Restrict-Modif_Enz"/>
</dbReference>
<dbReference type="GO" id="GO:0004386">
    <property type="term" value="F:helicase activity"/>
    <property type="evidence" value="ECO:0007669"/>
    <property type="project" value="UniProtKB-KW"/>
</dbReference>
<sequence length="530" mass="58016">MQLRPYQREAIDSAWKYLRACDGNPCLVLPVGAGKTIVMAELIREAITAFPGTRIAVVAHVRELVAQNADKLRRHWPEAKIGIYSASLNRRDRFEPVTFASIQSVYDKAMQLGRFDLVLVDEAHRIPLRSEGMYRTFLEGCQRANPAVRVIGLTATPYRLGAGMVCGPDYILNDVAYEARIADLIRDGFLSPLVSKGGAARADLSGVPIRNNEYAAKQLEQASRAPGIVEAACDEIVRYCSDRRAWVLFCAGVSHANDVAAELVRRGVAAAVVEGDMPATRRDRAIEDFQQGRLRALVNVNVLCEGFDAPHVDAVVMLRSTKSAGLYVQQVGRGTRLCDGKANCLVLDFAGNIAEHGPVDSITVRAPRKAGDKAEVEGAPTKECPQCQAIVVIQVRTCSCGYLWPFEASPRHDATATDAEILSGAVAANKHAVTAIHYARHEKPGSVPSLRVTYSCGLRLFREWICLEHGGLPRGKAVAWWTRRLAGEVPTSIDRALALAPQLARPTHIFVAERGKYPEITSHEFDHARP</sequence>
<name>A0ABT1QS56_9GAMM</name>
<evidence type="ECO:0000313" key="3">
    <source>
        <dbReference type="EMBL" id="MCQ4165101.1"/>
    </source>
</evidence>
<dbReference type="PROSITE" id="PS51192">
    <property type="entry name" value="HELICASE_ATP_BIND_1"/>
    <property type="match status" value="1"/>
</dbReference>
<dbReference type="PANTHER" id="PTHR47396">
    <property type="entry name" value="TYPE I RESTRICTION ENZYME ECOKI R PROTEIN"/>
    <property type="match status" value="1"/>
</dbReference>
<dbReference type="Pfam" id="PF00271">
    <property type="entry name" value="Helicase_C"/>
    <property type="match status" value="1"/>
</dbReference>
<dbReference type="RefSeq" id="WP_255914164.1">
    <property type="nucleotide sequence ID" value="NZ_JANFQO010000008.1"/>
</dbReference>
<dbReference type="InterPro" id="IPR001650">
    <property type="entry name" value="Helicase_C-like"/>
</dbReference>
<feature type="domain" description="Helicase ATP-binding" evidence="1">
    <location>
        <begin position="16"/>
        <end position="157"/>
    </location>
</feature>
<dbReference type="Pfam" id="PF04851">
    <property type="entry name" value="ResIII"/>
    <property type="match status" value="1"/>
</dbReference>
<dbReference type="SMART" id="SM00490">
    <property type="entry name" value="HELICc"/>
    <property type="match status" value="1"/>
</dbReference>
<organism evidence="3 4">
    <name type="scientific">Tahibacter harae</name>
    <dbReference type="NCBI Taxonomy" id="2963937"/>
    <lineage>
        <taxon>Bacteria</taxon>
        <taxon>Pseudomonadati</taxon>
        <taxon>Pseudomonadota</taxon>
        <taxon>Gammaproteobacteria</taxon>
        <taxon>Lysobacterales</taxon>
        <taxon>Rhodanobacteraceae</taxon>
        <taxon>Tahibacter</taxon>
    </lineage>
</organism>
<feature type="domain" description="Helicase C-terminal" evidence="2">
    <location>
        <begin position="232"/>
        <end position="377"/>
    </location>
</feature>
<dbReference type="InterPro" id="IPR027417">
    <property type="entry name" value="P-loop_NTPase"/>
</dbReference>
<keyword evidence="3" id="KW-0378">Hydrolase</keyword>
<evidence type="ECO:0000259" key="1">
    <source>
        <dbReference type="PROSITE" id="PS51192"/>
    </source>
</evidence>
<dbReference type="Proteomes" id="UP001165498">
    <property type="component" value="Unassembled WGS sequence"/>
</dbReference>
<accession>A0ABT1QS56</accession>
<evidence type="ECO:0000313" key="4">
    <source>
        <dbReference type="Proteomes" id="UP001165498"/>
    </source>
</evidence>
<gene>
    <name evidence="3" type="ORF">NM961_10310</name>
</gene>
<keyword evidence="3" id="KW-0067">ATP-binding</keyword>
<keyword evidence="3" id="KW-0347">Helicase</keyword>
<proteinExistence type="predicted"/>
<dbReference type="PANTHER" id="PTHR47396:SF1">
    <property type="entry name" value="ATP-DEPENDENT HELICASE IRC3-RELATED"/>
    <property type="match status" value="1"/>
</dbReference>
<comment type="caution">
    <text evidence="3">The sequence shown here is derived from an EMBL/GenBank/DDBJ whole genome shotgun (WGS) entry which is preliminary data.</text>
</comment>
<dbReference type="InterPro" id="IPR006935">
    <property type="entry name" value="Helicase/UvrB_N"/>
</dbReference>
<evidence type="ECO:0000259" key="2">
    <source>
        <dbReference type="PROSITE" id="PS51194"/>
    </source>
</evidence>
<dbReference type="SMART" id="SM00487">
    <property type="entry name" value="DEXDc"/>
    <property type="match status" value="1"/>
</dbReference>
<dbReference type="EMBL" id="JANFQO010000008">
    <property type="protein sequence ID" value="MCQ4165101.1"/>
    <property type="molecule type" value="Genomic_DNA"/>
</dbReference>